<accession>A0A9D1RS87</accession>
<protein>
    <submittedName>
        <fullName evidence="3">Uncharacterized protein</fullName>
    </submittedName>
</protein>
<feature type="signal peptide" evidence="2">
    <location>
        <begin position="1"/>
        <end position="30"/>
    </location>
</feature>
<feature type="region of interest" description="Disordered" evidence="1">
    <location>
        <begin position="31"/>
        <end position="95"/>
    </location>
</feature>
<feature type="chain" id="PRO_5038701424" evidence="2">
    <location>
        <begin position="31"/>
        <end position="180"/>
    </location>
</feature>
<evidence type="ECO:0000256" key="1">
    <source>
        <dbReference type="SAM" id="MobiDB-lite"/>
    </source>
</evidence>
<proteinExistence type="predicted"/>
<feature type="compositionally biased region" description="Acidic residues" evidence="1">
    <location>
        <begin position="143"/>
        <end position="162"/>
    </location>
</feature>
<feature type="compositionally biased region" description="Acidic residues" evidence="1">
    <location>
        <begin position="48"/>
        <end position="70"/>
    </location>
</feature>
<evidence type="ECO:0000256" key="2">
    <source>
        <dbReference type="SAM" id="SignalP"/>
    </source>
</evidence>
<feature type="compositionally biased region" description="Low complexity" evidence="1">
    <location>
        <begin position="37"/>
        <end position="47"/>
    </location>
</feature>
<keyword evidence="2" id="KW-0732">Signal</keyword>
<evidence type="ECO:0000313" key="3">
    <source>
        <dbReference type="EMBL" id="HIW92333.1"/>
    </source>
</evidence>
<dbReference type="AlphaFoldDB" id="A0A9D1RS87"/>
<feature type="region of interest" description="Disordered" evidence="1">
    <location>
        <begin position="123"/>
        <end position="180"/>
    </location>
</feature>
<name>A0A9D1RS87_9CORY</name>
<evidence type="ECO:0000313" key="4">
    <source>
        <dbReference type="Proteomes" id="UP000824190"/>
    </source>
</evidence>
<sequence>MRNTRTRFTRAGIAAVALTPALAFAPFAAADGEEAPESSLPSSSDLAELIEDADLPGSDEDKDGEEDEDAASSIEGSLPEDVDGDDLASSVEDTDWKTIAEVIASLAGGDVDIDTVLNIIELSSDEDSSVEDVIGSVTGSLGGDEDEDSDSEDSEDSEDSDEAAGSSLPGSSDEDESADE</sequence>
<dbReference type="Proteomes" id="UP000824190">
    <property type="component" value="Unassembled WGS sequence"/>
</dbReference>
<organism evidence="3 4">
    <name type="scientific">Candidatus Corynebacterium avicola</name>
    <dbReference type="NCBI Taxonomy" id="2838527"/>
    <lineage>
        <taxon>Bacteria</taxon>
        <taxon>Bacillati</taxon>
        <taxon>Actinomycetota</taxon>
        <taxon>Actinomycetes</taxon>
        <taxon>Mycobacteriales</taxon>
        <taxon>Corynebacteriaceae</taxon>
        <taxon>Corynebacterium</taxon>
    </lineage>
</organism>
<reference evidence="3" key="1">
    <citation type="journal article" date="2021" name="PeerJ">
        <title>Extensive microbial diversity within the chicken gut microbiome revealed by metagenomics and culture.</title>
        <authorList>
            <person name="Gilroy R."/>
            <person name="Ravi A."/>
            <person name="Getino M."/>
            <person name="Pursley I."/>
            <person name="Horton D.L."/>
            <person name="Alikhan N.F."/>
            <person name="Baker D."/>
            <person name="Gharbi K."/>
            <person name="Hall N."/>
            <person name="Watson M."/>
            <person name="Adriaenssens E.M."/>
            <person name="Foster-Nyarko E."/>
            <person name="Jarju S."/>
            <person name="Secka A."/>
            <person name="Antonio M."/>
            <person name="Oren A."/>
            <person name="Chaudhuri R.R."/>
            <person name="La Ragione R."/>
            <person name="Hildebrand F."/>
            <person name="Pallen M.J."/>
        </authorList>
    </citation>
    <scope>NUCLEOTIDE SEQUENCE</scope>
    <source>
        <strain evidence="3">CHK32-1732</strain>
    </source>
</reference>
<comment type="caution">
    <text evidence="3">The sequence shown here is derived from an EMBL/GenBank/DDBJ whole genome shotgun (WGS) entry which is preliminary data.</text>
</comment>
<dbReference type="EMBL" id="DXGC01000100">
    <property type="protein sequence ID" value="HIW92333.1"/>
    <property type="molecule type" value="Genomic_DNA"/>
</dbReference>
<gene>
    <name evidence="3" type="ORF">H9870_11810</name>
</gene>
<reference evidence="3" key="2">
    <citation type="submission" date="2021-04" db="EMBL/GenBank/DDBJ databases">
        <authorList>
            <person name="Gilroy R."/>
        </authorList>
    </citation>
    <scope>NUCLEOTIDE SEQUENCE</scope>
    <source>
        <strain evidence="3">CHK32-1732</strain>
    </source>
</reference>